<dbReference type="RefSeq" id="WP_143140655.1">
    <property type="nucleotide sequence ID" value="NZ_FOMX01000012.1"/>
</dbReference>
<proteinExistence type="predicted"/>
<sequence length="421" mass="44165">MTAAITSSRPSPLLRAFTGVLCAALAFSPLPAAASSPASFGMFAAAPAPASTGNTIGLFRLSGDAAAAEALRSQILTDMSAAGYNVKGVALDIDGAAGKVKCKGGADACVGKVIEWLNKGAAKSGTVYDYLIYGTVGGPNAPSTIVIYDVAKKAKVKEFTPSINPDDLILPLALPRAMVASLNNYRTPPAPATPEEQKILAELDEPAKTPEELAAEKAAIDDAVGKVAAGQGELIDTSNVKVDLKKDFKEFCRTGPPKPRVNKDDPKDLRPVCKRGPIFGYFQTRAWVALGLTAGALLTTGIFYSLGLAARGPYKSALDDLNNSGLDKTDPLQSDEYTVMASDVADKGNTMRNRLIGGDVALLTTVLLAGVLAVIIYQDRTDAKDYIKTEKSLKSVSRIQNVRGGPILSRGMQGFGFGFNF</sequence>
<gene>
    <name evidence="3" type="ORF">SAMN02745121_03833</name>
</gene>
<feature type="transmembrane region" description="Helical" evidence="1">
    <location>
        <begin position="286"/>
        <end position="306"/>
    </location>
</feature>
<dbReference type="OrthoDB" id="5496715at2"/>
<feature type="transmembrane region" description="Helical" evidence="1">
    <location>
        <begin position="355"/>
        <end position="377"/>
    </location>
</feature>
<evidence type="ECO:0000256" key="2">
    <source>
        <dbReference type="SAM" id="SignalP"/>
    </source>
</evidence>
<name>A0A1I1ZKP6_9BACT</name>
<keyword evidence="1" id="KW-1133">Transmembrane helix</keyword>
<dbReference type="AlphaFoldDB" id="A0A1I1ZKP6"/>
<reference evidence="4" key="1">
    <citation type="submission" date="2016-10" db="EMBL/GenBank/DDBJ databases">
        <authorList>
            <person name="Varghese N."/>
            <person name="Submissions S."/>
        </authorList>
    </citation>
    <scope>NUCLEOTIDE SEQUENCE [LARGE SCALE GENOMIC DNA]</scope>
    <source>
        <strain evidence="4">ATCC 25963</strain>
    </source>
</reference>
<protein>
    <submittedName>
        <fullName evidence="3">Uncharacterized protein</fullName>
    </submittedName>
</protein>
<evidence type="ECO:0000313" key="4">
    <source>
        <dbReference type="Proteomes" id="UP000199400"/>
    </source>
</evidence>
<keyword evidence="4" id="KW-1185">Reference proteome</keyword>
<dbReference type="STRING" id="54.SAMN02745121_03833"/>
<dbReference type="EMBL" id="FOMX01000012">
    <property type="protein sequence ID" value="SFE32404.1"/>
    <property type="molecule type" value="Genomic_DNA"/>
</dbReference>
<feature type="chain" id="PRO_5011750159" evidence="2">
    <location>
        <begin position="35"/>
        <end position="421"/>
    </location>
</feature>
<organism evidence="3 4">
    <name type="scientific">Nannocystis exedens</name>
    <dbReference type="NCBI Taxonomy" id="54"/>
    <lineage>
        <taxon>Bacteria</taxon>
        <taxon>Pseudomonadati</taxon>
        <taxon>Myxococcota</taxon>
        <taxon>Polyangia</taxon>
        <taxon>Nannocystales</taxon>
        <taxon>Nannocystaceae</taxon>
        <taxon>Nannocystis</taxon>
    </lineage>
</organism>
<dbReference type="Proteomes" id="UP000199400">
    <property type="component" value="Unassembled WGS sequence"/>
</dbReference>
<keyword evidence="2" id="KW-0732">Signal</keyword>
<evidence type="ECO:0000256" key="1">
    <source>
        <dbReference type="SAM" id="Phobius"/>
    </source>
</evidence>
<keyword evidence="1" id="KW-0472">Membrane</keyword>
<feature type="signal peptide" evidence="2">
    <location>
        <begin position="1"/>
        <end position="34"/>
    </location>
</feature>
<evidence type="ECO:0000313" key="3">
    <source>
        <dbReference type="EMBL" id="SFE32404.1"/>
    </source>
</evidence>
<accession>A0A1I1ZKP6</accession>
<keyword evidence="1" id="KW-0812">Transmembrane</keyword>